<evidence type="ECO:0000313" key="10">
    <source>
        <dbReference type="Proteomes" id="UP001140206"/>
    </source>
</evidence>
<dbReference type="PROSITE" id="PS50966">
    <property type="entry name" value="ZF_SWIM"/>
    <property type="match status" value="1"/>
</dbReference>
<keyword evidence="3 5" id="KW-0863">Zinc-finger</keyword>
<dbReference type="GO" id="GO:0008270">
    <property type="term" value="F:zinc ion binding"/>
    <property type="evidence" value="ECO:0007669"/>
    <property type="project" value="UniProtKB-KW"/>
</dbReference>
<accession>A0AAV8HU42</accession>
<name>A0AAV8HU42_9POAL</name>
<dbReference type="FunFam" id="3.40.50.10190:FF:000057">
    <property type="entry name" value="Transcription coactivator"/>
    <property type="match status" value="1"/>
</dbReference>
<dbReference type="FunFam" id="3.40.50.10190:FF:000010">
    <property type="entry name" value="DNA topoisomerase II binding protein 1"/>
    <property type="match status" value="1"/>
</dbReference>
<feature type="compositionally biased region" description="Polar residues" evidence="6">
    <location>
        <begin position="893"/>
        <end position="911"/>
    </location>
</feature>
<feature type="domain" description="BRCT" evidence="7">
    <location>
        <begin position="531"/>
        <end position="615"/>
    </location>
</feature>
<reference evidence="9" key="1">
    <citation type="submission" date="2022-08" db="EMBL/GenBank/DDBJ databases">
        <authorList>
            <person name="Marques A."/>
        </authorList>
    </citation>
    <scope>NUCLEOTIDE SEQUENCE</scope>
    <source>
        <strain evidence="9">RhyPub2mFocal</strain>
        <tissue evidence="9">Leaves</tissue>
    </source>
</reference>
<dbReference type="InterPro" id="IPR059215">
    <property type="entry name" value="BRCT2_TopBP1-like"/>
</dbReference>
<feature type="domain" description="BRCT" evidence="7">
    <location>
        <begin position="790"/>
        <end position="882"/>
    </location>
</feature>
<organism evidence="9 10">
    <name type="scientific">Rhynchospora pubera</name>
    <dbReference type="NCBI Taxonomy" id="906938"/>
    <lineage>
        <taxon>Eukaryota</taxon>
        <taxon>Viridiplantae</taxon>
        <taxon>Streptophyta</taxon>
        <taxon>Embryophyta</taxon>
        <taxon>Tracheophyta</taxon>
        <taxon>Spermatophyta</taxon>
        <taxon>Magnoliopsida</taxon>
        <taxon>Liliopsida</taxon>
        <taxon>Poales</taxon>
        <taxon>Cyperaceae</taxon>
        <taxon>Cyperoideae</taxon>
        <taxon>Rhynchosporeae</taxon>
        <taxon>Rhynchospora</taxon>
    </lineage>
</organism>
<evidence type="ECO:0000259" key="7">
    <source>
        <dbReference type="PROSITE" id="PS50172"/>
    </source>
</evidence>
<evidence type="ECO:0000259" key="8">
    <source>
        <dbReference type="PROSITE" id="PS50966"/>
    </source>
</evidence>
<feature type="domain" description="BRCT" evidence="7">
    <location>
        <begin position="1055"/>
        <end position="1138"/>
    </location>
</feature>
<dbReference type="InterPro" id="IPR006564">
    <property type="entry name" value="Znf_PMZ"/>
</dbReference>
<keyword evidence="4" id="KW-0862">Zinc</keyword>
<feature type="domain" description="BRCT" evidence="7">
    <location>
        <begin position="433"/>
        <end position="527"/>
    </location>
</feature>
<dbReference type="Pfam" id="PF12738">
    <property type="entry name" value="PTCB-BRCT"/>
    <property type="match status" value="2"/>
</dbReference>
<dbReference type="Gene3D" id="3.40.50.10190">
    <property type="entry name" value="BRCT domain"/>
    <property type="match status" value="6"/>
</dbReference>
<proteinExistence type="predicted"/>
<feature type="domain" description="SWIM-type" evidence="8">
    <location>
        <begin position="148"/>
        <end position="193"/>
    </location>
</feature>
<protein>
    <submittedName>
        <fullName evidence="9">DNA topoisomerase 2-binding protein 1</fullName>
    </submittedName>
</protein>
<evidence type="ECO:0000256" key="5">
    <source>
        <dbReference type="PROSITE-ProRule" id="PRU00325"/>
    </source>
</evidence>
<dbReference type="FunFam" id="3.40.50.10190:FF:000061">
    <property type="entry name" value="Transcription coactivator"/>
    <property type="match status" value="1"/>
</dbReference>
<comment type="caution">
    <text evidence="9">The sequence shown here is derived from an EMBL/GenBank/DDBJ whole genome shotgun (WGS) entry which is preliminary data.</text>
</comment>
<evidence type="ECO:0000313" key="9">
    <source>
        <dbReference type="EMBL" id="KAJ4819061.1"/>
    </source>
</evidence>
<dbReference type="Proteomes" id="UP001140206">
    <property type="component" value="Chromosome 1"/>
</dbReference>
<dbReference type="PANTHER" id="PTHR13561">
    <property type="entry name" value="DNA REPLICATION REGULATOR DPB11-RELATED"/>
    <property type="match status" value="1"/>
</dbReference>
<dbReference type="PANTHER" id="PTHR13561:SF20">
    <property type="entry name" value="DNA TOPOISOMERASE 2-BINDING PROTEIN 1"/>
    <property type="match status" value="1"/>
</dbReference>
<feature type="region of interest" description="Disordered" evidence="6">
    <location>
        <begin position="260"/>
        <end position="357"/>
    </location>
</feature>
<dbReference type="PROSITE" id="PS50172">
    <property type="entry name" value="BRCT"/>
    <property type="match status" value="6"/>
</dbReference>
<dbReference type="GO" id="GO:0007095">
    <property type="term" value="P:mitotic G2 DNA damage checkpoint signaling"/>
    <property type="evidence" value="ECO:0007669"/>
    <property type="project" value="TreeGrafter"/>
</dbReference>
<feature type="compositionally biased region" description="Polar residues" evidence="6">
    <location>
        <begin position="348"/>
        <end position="357"/>
    </location>
</feature>
<keyword evidence="1" id="KW-0479">Metal-binding</keyword>
<dbReference type="SMART" id="SM00575">
    <property type="entry name" value="ZnF_PMZ"/>
    <property type="match status" value="1"/>
</dbReference>
<dbReference type="Pfam" id="PF00533">
    <property type="entry name" value="BRCT"/>
    <property type="match status" value="1"/>
</dbReference>
<dbReference type="EMBL" id="JAMFTS010000001">
    <property type="protein sequence ID" value="KAJ4819061.1"/>
    <property type="molecule type" value="Genomic_DNA"/>
</dbReference>
<dbReference type="FunFam" id="3.40.50.10190:FF:000052">
    <property type="entry name" value="Transcription coactivator"/>
    <property type="match status" value="1"/>
</dbReference>
<feature type="domain" description="BRCT" evidence="7">
    <location>
        <begin position="618"/>
        <end position="702"/>
    </location>
</feature>
<dbReference type="InterPro" id="IPR007527">
    <property type="entry name" value="Znf_SWIM"/>
</dbReference>
<dbReference type="CDD" id="cd00027">
    <property type="entry name" value="BRCT"/>
    <property type="match status" value="2"/>
</dbReference>
<sequence length="1340" mass="151277">MWEELRVTNPEVIDYLKKCGKENETDTNERMRPERWAQTFDTGARWGLMTSNGSESLNSWYKVERRLPVVGLVEGTWYKTVQWFNERKQIALGRQADGERWPKEVQLKVMKHTLKAALMTVVTIDVERGEFEVQVPNEKDFPGRTWKYKILINRNYQPEDPQLPTRRVTCKCQKPQLTGIPCAHVVAICGTYRWEVDEFIDPLYSIENMVKIWSSSDFHCYEDEENWPRYDGPVVFPDKNMINRGRRKKDRDWMWMDAMRNNKNKKRRTTEDNNPQPPISLEELQSGRRANTHRRTSTRNRAPPSTGNRGESSFSREPVQPGRSSVSVDPQTQSRISLGIGGNEPRRNSISVDPRSSSARGYGFIISPLHCFSKNRKYKRRNKPRLPLRCAPSRPFSSPFKTLPYTHSVDPFKNRSTERVGVHCPPMASNGGKKGGTFEGTTVYLSRNLVAPEIYNALFDALRLNGADVRPCCDPSKNSPLEFHVISSSDHEKFADLRAKGCNLLGPQCVLSCAKEHRVLPKQGYTCCLAMDGVKVLTSGFEKKEKARIQERVCAMGGLLLDKPSLDIDFVIAKNVLATKYKWALNVLKKPIISITWLDHCWMQHRIVPHEPYRLLPFTGLTICVTKIPLDERRQIGKMIEENGGQYSADLTKKCTHLVSDGVGGDKYTVAKRWGNIHIINRRWIDMSIAKRACLDEAVYPVTKNQPSRTSSASSSQKEKQCQHQEQNMNTIPQFVKTVATPAKPAEPCLSQNVSSSLPDMVLNELYNEKKVTTDIAGHDLRVAEDSEDGDDLYLSGCRISLVGFTEKEMARIVSLVRRGGGTRFVMLSERLTHIIVGAPSEIEKKEVRRLASFGTINIIRAAWLEECHRTKREVDISSFLASDLIVAKDPTNGISTGSEASTGQTNSSEMESLIARKRTRQSVLDFGSKPEKSIRDRCAESCSSKEGSNSKFSTIFHGKRFCFSASFPYDRRGEVIEWVEEGGGIVIEDPKRTAVHFLIECHGLNACTTSTSSPPCTVVTTQWIRSCLEGGSLLDVGSHILFSPLKCRVPLPGFEKLKFCFSLYEEREKFLLKNLCFTLGAKYSDRITKKMTHLVCKFASGPKYEFSIKRNIQTVTAEWIYECVAKDSIAPLDEFRPRAITSQEREEGLCPVTQFPSEDAKMVASQTQLTSSKDKNGYFHEGVCEEMESLITSKRVKLSGQNIARHEVKVRQKLPGSAGAVSDVAEAIEDLLAQSTMIQDMNPQEQLGCERNIFTADSLVLDQDGENAHSISISRHWLNKAQKQDNTPDAVKCVGRNPAYDAFSESQSESQIVGYEEDLSGRQKIIDRLRSQSLTPSAV</sequence>
<dbReference type="Pfam" id="PF16589">
    <property type="entry name" value="BRCT_2"/>
    <property type="match status" value="1"/>
</dbReference>
<feature type="compositionally biased region" description="Polar residues" evidence="6">
    <location>
        <begin position="322"/>
        <end position="336"/>
    </location>
</feature>
<feature type="compositionally biased region" description="Polar residues" evidence="6">
    <location>
        <begin position="299"/>
        <end position="315"/>
    </location>
</feature>
<keyword evidence="10" id="KW-1185">Reference proteome</keyword>
<dbReference type="GO" id="GO:0033314">
    <property type="term" value="P:mitotic DNA replication checkpoint signaling"/>
    <property type="evidence" value="ECO:0007669"/>
    <property type="project" value="TreeGrafter"/>
</dbReference>
<evidence type="ECO:0000256" key="6">
    <source>
        <dbReference type="SAM" id="MobiDB-lite"/>
    </source>
</evidence>
<dbReference type="InterPro" id="IPR036420">
    <property type="entry name" value="BRCT_dom_sf"/>
</dbReference>
<dbReference type="SUPFAM" id="SSF52113">
    <property type="entry name" value="BRCT domain"/>
    <property type="match status" value="5"/>
</dbReference>
<evidence type="ECO:0000256" key="3">
    <source>
        <dbReference type="ARBA" id="ARBA00022771"/>
    </source>
</evidence>
<evidence type="ECO:0000256" key="2">
    <source>
        <dbReference type="ARBA" id="ARBA00022737"/>
    </source>
</evidence>
<dbReference type="InterPro" id="IPR001357">
    <property type="entry name" value="BRCT_dom"/>
</dbReference>
<keyword evidence="2" id="KW-0677">Repeat</keyword>
<dbReference type="SMART" id="SM00292">
    <property type="entry name" value="BRCT"/>
    <property type="match status" value="5"/>
</dbReference>
<gene>
    <name evidence="9" type="ORF">LUZ62_031627</name>
</gene>
<feature type="region of interest" description="Disordered" evidence="6">
    <location>
        <begin position="893"/>
        <end position="912"/>
    </location>
</feature>
<evidence type="ECO:0000256" key="4">
    <source>
        <dbReference type="ARBA" id="ARBA00022833"/>
    </source>
</evidence>
<evidence type="ECO:0000256" key="1">
    <source>
        <dbReference type="ARBA" id="ARBA00022723"/>
    </source>
</evidence>
<dbReference type="GO" id="GO:0006270">
    <property type="term" value="P:DNA replication initiation"/>
    <property type="evidence" value="ECO:0007669"/>
    <property type="project" value="TreeGrafter"/>
</dbReference>
<feature type="domain" description="BRCT" evidence="7">
    <location>
        <begin position="952"/>
        <end position="1042"/>
    </location>
</feature>
<dbReference type="CDD" id="cd17731">
    <property type="entry name" value="BRCT_TopBP1_rpt2_like"/>
    <property type="match status" value="1"/>
</dbReference>